<feature type="region of interest" description="Disordered" evidence="1">
    <location>
        <begin position="193"/>
        <end position="217"/>
    </location>
</feature>
<feature type="compositionally biased region" description="Basic and acidic residues" evidence="1">
    <location>
        <begin position="1"/>
        <end position="10"/>
    </location>
</feature>
<proteinExistence type="predicted"/>
<dbReference type="Proteomes" id="UP000539538">
    <property type="component" value="Unassembled WGS sequence"/>
</dbReference>
<evidence type="ECO:0000256" key="1">
    <source>
        <dbReference type="SAM" id="MobiDB-lite"/>
    </source>
</evidence>
<feature type="compositionally biased region" description="Basic and acidic residues" evidence="1">
    <location>
        <begin position="203"/>
        <end position="217"/>
    </location>
</feature>
<evidence type="ECO:0000313" key="3">
    <source>
        <dbReference type="Proteomes" id="UP000539538"/>
    </source>
</evidence>
<name>A0ABR6KXK4_9HYPH</name>
<gene>
    <name evidence="2" type="ORF">GGQ99_000974</name>
</gene>
<evidence type="ECO:0000313" key="2">
    <source>
        <dbReference type="EMBL" id="MBB4649252.1"/>
    </source>
</evidence>
<protein>
    <submittedName>
        <fullName evidence="2">Uncharacterized protein</fullName>
    </submittedName>
</protein>
<dbReference type="RefSeq" id="WP_183261058.1">
    <property type="nucleotide sequence ID" value="NZ_BAAAVZ010000008.1"/>
</dbReference>
<sequence length="217" mass="22840">MTNKGQEEAHTPAAPGAEAPSSALPGADPLDLLDGSPDLDALDLLALAAEPALSQRRARGRPQGALNRKNADMIAYLKALGHRDPWVTLSTVQSADTMKLALALRSPVMKNGKQLVSKAGTPLFNTPSPMDVLALQMRAADALMPYHHAKKPQQLDLGDLGDKRPVMVIGEMNVAIANDYGIMSAGIAPGADMQGNQGLSEGEAVRDGKVISHDEPK</sequence>
<feature type="compositionally biased region" description="Low complexity" evidence="1">
    <location>
        <begin position="12"/>
        <end position="32"/>
    </location>
</feature>
<comment type="caution">
    <text evidence="2">The sequence shown here is derived from an EMBL/GenBank/DDBJ whole genome shotgun (WGS) entry which is preliminary data.</text>
</comment>
<keyword evidence="3" id="KW-1185">Reference proteome</keyword>
<organism evidence="2 3">
    <name type="scientific">Aminobacter niigataensis</name>
    <dbReference type="NCBI Taxonomy" id="83265"/>
    <lineage>
        <taxon>Bacteria</taxon>
        <taxon>Pseudomonadati</taxon>
        <taxon>Pseudomonadota</taxon>
        <taxon>Alphaproteobacteria</taxon>
        <taxon>Hyphomicrobiales</taxon>
        <taxon>Phyllobacteriaceae</taxon>
        <taxon>Aminobacter</taxon>
    </lineage>
</organism>
<accession>A0ABR6KXK4</accession>
<dbReference type="EMBL" id="JACHOT010000001">
    <property type="protein sequence ID" value="MBB4649252.1"/>
    <property type="molecule type" value="Genomic_DNA"/>
</dbReference>
<reference evidence="2 3" key="1">
    <citation type="submission" date="2020-08" db="EMBL/GenBank/DDBJ databases">
        <title>Genomic Encyclopedia of Type Strains, Phase IV (KMG-IV): sequencing the most valuable type-strain genomes for metagenomic binning, comparative biology and taxonomic classification.</title>
        <authorList>
            <person name="Goeker M."/>
        </authorList>
    </citation>
    <scope>NUCLEOTIDE SEQUENCE [LARGE SCALE GENOMIC DNA]</scope>
    <source>
        <strain evidence="2 3">DSM 7050</strain>
    </source>
</reference>
<feature type="region of interest" description="Disordered" evidence="1">
    <location>
        <begin position="1"/>
        <end position="32"/>
    </location>
</feature>